<dbReference type="InterPro" id="IPR045619">
    <property type="entry name" value="DUF6443"/>
</dbReference>
<evidence type="ECO:0000313" key="3">
    <source>
        <dbReference type="Proteomes" id="UP000199656"/>
    </source>
</evidence>
<name>A0A1H4FRF9_9BACT</name>
<accession>A0A1H4FRF9</accession>
<dbReference type="Pfam" id="PF20041">
    <property type="entry name" value="DUF6443"/>
    <property type="match status" value="1"/>
</dbReference>
<dbReference type="STRING" id="408074.SAMN05660909_04585"/>
<dbReference type="NCBIfam" id="TIGR03696">
    <property type="entry name" value="Rhs_assc_core"/>
    <property type="match status" value="1"/>
</dbReference>
<keyword evidence="3" id="KW-1185">Reference proteome</keyword>
<dbReference type="Proteomes" id="UP000199656">
    <property type="component" value="Unassembled WGS sequence"/>
</dbReference>
<dbReference type="EMBL" id="FNRL01000027">
    <property type="protein sequence ID" value="SEA99258.1"/>
    <property type="molecule type" value="Genomic_DNA"/>
</dbReference>
<protein>
    <submittedName>
        <fullName evidence="2">RHS repeat-associated core domain-containing protein</fullName>
    </submittedName>
</protein>
<dbReference type="OrthoDB" id="1191296at2"/>
<dbReference type="InterPro" id="IPR050708">
    <property type="entry name" value="T6SS_VgrG/RHS"/>
</dbReference>
<evidence type="ECO:0000313" key="2">
    <source>
        <dbReference type="EMBL" id="SEA99258.1"/>
    </source>
</evidence>
<dbReference type="PANTHER" id="PTHR32305:SF15">
    <property type="entry name" value="PROTEIN RHSA-RELATED"/>
    <property type="match status" value="1"/>
</dbReference>
<organism evidence="2 3">
    <name type="scientific">Chitinophaga terrae</name>
    <name type="common">ex Kim and Jung 2007</name>
    <dbReference type="NCBI Taxonomy" id="408074"/>
    <lineage>
        <taxon>Bacteria</taxon>
        <taxon>Pseudomonadati</taxon>
        <taxon>Bacteroidota</taxon>
        <taxon>Chitinophagia</taxon>
        <taxon>Chitinophagales</taxon>
        <taxon>Chitinophagaceae</taxon>
        <taxon>Chitinophaga</taxon>
    </lineage>
</organism>
<gene>
    <name evidence="2" type="ORF">SAMN05660909_04585</name>
</gene>
<feature type="domain" description="DUF6443" evidence="1">
    <location>
        <begin position="79"/>
        <end position="219"/>
    </location>
</feature>
<sequence>MAGMSLVLDPKMLIEKFQIMLLNSKYFSWLLVVCLLLAIKGTSQVTPSTSTRPVAIPAPQPNAYVNPTISYVRSWEPQMPTQDPITVTATARTVGEVRQYTQYTDSWGRIVQEVAKGISPTGKDFVQPYLYDVFGRSQYELLPYSAQTANMNDGKFKLDPVGGQRTFYRNATLNPGVAADSIFYQQTEFESSPSSTPIKVFQPGSSWAKEGGNRPVTEYTSSNVTADSVRIWVAQAGNAIPVSTGLYAAGQLYKTIYTDQRGFKTVEFQDRAGQIVLRKVQATASPGAGHVGWLCTYFVYDALGNLNYVIPPLAVQSVLGSWSLSGVAAGLCYGFRYDERGRNIIAKPPGADSLETVYDTKNRPVLWRDGNLKSKGQWTLAYYDDLDRITRVALYQSGAVTRDAVQSQVNAATPGTFPFSASLLTDLAFFYYDDNYSFPGVQAAVSTDLTKPQAGTNPYAEINTGISHRTISQLTGVRLRVLNTTQFLATTIYYNDKGRKIQQISDNLNAGKEVATFLYDFSGKVLSTYLRHTNPRSTVTPQTTVLRMLRYDAAGNLVDVSTQVNDNATPVKTLASYSYNEANQVKTKRIGINGANAIETQNYEYDIQGDVKTVNKDFINTANSTSNWFGQDLAYDYGYSTNQYGGELAGTRWKSRGDGIARSLGFTYDAAGRITTADFSQQNQGAANWTKDKVDYTLKDLSYDVNGNILGFQQMGMKGVSIVAIDSLKFGYAPNSNQLRFVTDKRNDAQSQLGDFRESANNETQDYTFDNSGNLVTDNNRSLVVKRYNYLSLPDSIAITGKGYLENVFDAAGNKHRKKVTDLTPPASTSTYDYLNGFVYRNDSLIYFGTDEGRVRMIYRTGLSPIPVYDYFLTDHLGNTRLVLTEETSAAVYAATMESANSATENALFANINTTRAAKPVGYPSDPTTSPNDYVSKLNASAGGNKIGPALVLRVMSGDTIQIGAKAFYKSTAASTSSTTPSAMLTAIVQAFVANPAAPSDGPHGNGTGSGSPIATSFSSAGYQQLQQKDPTQNQANMPKAYLSYVLFDEQLNMVDANSGVRQVQGSPDQLQTLATGRFVVSKTGFLYVYTSNESIQDVYFDNIVVTHNAGPLLEETHYYPFGLTMAGISSRALKNRYAENRFNYNGIEQTTEIGLNQYDALYRTLDPQIGRWWQMDPAAFDYTGISPYNSNFNNPMSFADPDGDDPFWTWLQYAFGFGQGGMPAIELDGVTVYGSRLSNSTFDGLFRNFEANGFSRIAIAASAANRPKFDLDVAKWNNAIKAAYQPMRQINLPEVTISANRLIDGFPASQRVSAPYEWSSQAFADAVGSQIKSFIFVTDYFAPGVEIIAGFGLEAIAASGITIAAEQGAIAAGQRLSLKARFLKWFRGGKTFNQYKAARGGTETLAEIPTTNAAGTKVKQRISEEFAHIFITQRTQRAYNLPNWLVNNRLNVWKLNTIQHSLIDSYRFRFLRAGLKPDVGWFRKYNWFTKSFN</sequence>
<proteinExistence type="predicted"/>
<dbReference type="Gene3D" id="2.180.10.10">
    <property type="entry name" value="RHS repeat-associated core"/>
    <property type="match status" value="2"/>
</dbReference>
<dbReference type="PANTHER" id="PTHR32305">
    <property type="match status" value="1"/>
</dbReference>
<dbReference type="InterPro" id="IPR022385">
    <property type="entry name" value="Rhs_assc_core"/>
</dbReference>
<evidence type="ECO:0000259" key="1">
    <source>
        <dbReference type="Pfam" id="PF20041"/>
    </source>
</evidence>
<reference evidence="3" key="1">
    <citation type="submission" date="2016-10" db="EMBL/GenBank/DDBJ databases">
        <authorList>
            <person name="Varghese N."/>
            <person name="Submissions S."/>
        </authorList>
    </citation>
    <scope>NUCLEOTIDE SEQUENCE [LARGE SCALE GENOMIC DNA]</scope>
    <source>
        <strain evidence="3">DSM 23920</strain>
    </source>
</reference>